<dbReference type="PANTHER" id="PTHR24421">
    <property type="entry name" value="NITRATE/NITRITE SENSOR PROTEIN NARX-RELATED"/>
    <property type="match status" value="1"/>
</dbReference>
<keyword evidence="8" id="KW-0902">Two-component regulatory system</keyword>
<evidence type="ECO:0000256" key="7">
    <source>
        <dbReference type="ARBA" id="ARBA00022840"/>
    </source>
</evidence>
<keyword evidence="5" id="KW-0547">Nucleotide-binding</keyword>
<feature type="transmembrane region" description="Helical" evidence="9">
    <location>
        <begin position="52"/>
        <end position="82"/>
    </location>
</feature>
<dbReference type="GO" id="GO:0016020">
    <property type="term" value="C:membrane"/>
    <property type="evidence" value="ECO:0007669"/>
    <property type="project" value="InterPro"/>
</dbReference>
<protein>
    <recommendedName>
        <fullName evidence="2">histidine kinase</fullName>
        <ecNumber evidence="2">2.7.13.3</ecNumber>
    </recommendedName>
</protein>
<evidence type="ECO:0000313" key="14">
    <source>
        <dbReference type="Proteomes" id="UP000650628"/>
    </source>
</evidence>
<organism evidence="13 14">
    <name type="scientific">Planotetraspora mira</name>
    <dbReference type="NCBI Taxonomy" id="58121"/>
    <lineage>
        <taxon>Bacteria</taxon>
        <taxon>Bacillati</taxon>
        <taxon>Actinomycetota</taxon>
        <taxon>Actinomycetes</taxon>
        <taxon>Streptosporangiales</taxon>
        <taxon>Streptosporangiaceae</taxon>
        <taxon>Planotetraspora</taxon>
    </lineage>
</organism>
<evidence type="ECO:0000259" key="10">
    <source>
        <dbReference type="Pfam" id="PF07730"/>
    </source>
</evidence>
<dbReference type="Gene3D" id="3.30.565.10">
    <property type="entry name" value="Histidine kinase-like ATPase, C-terminal domain"/>
    <property type="match status" value="1"/>
</dbReference>
<feature type="transmembrane region" description="Helical" evidence="9">
    <location>
        <begin position="152"/>
        <end position="185"/>
    </location>
</feature>
<keyword evidence="9" id="KW-1133">Transmembrane helix</keyword>
<sequence length="469" mass="50055">MGLDPLDRGAQVGTAASARDGTLGAVVNIWAPARAHGLALTRGLVLTGLKPVAAVLALLPVLVVADGYAGVVSLTLLMMFALGRRLAGLSRKLAGRWGGVEIPAPYLPRPALQQVEHGWYWTGYDYHHSRWVAKASLYTNWFFRDPATWRDLLWLLVDPVVGGVFALAPAALVAYGLASAVLPWLPGEGADLPELARYGFIHGDSTTTALLATLAGAATLLLGVAVAPSAVRAHARWTHALLAPTRQAWLARRVDRLTETRTDAINAQAAELRRIERDLHDGAQARLVAIGMTLGTAEQLLRTDPAAVAPLLVEARESSAAALRELRDLVHGIYPPVLAERGLSDALRLMALENPLDITVQADLSGRPEPPLESAAYFAVSEALTNVVRHACARHAQVELRHDGELLRIVVRDDGQGGADPSRGSGLRGLQRRLGVFDGNVIVNSPRGGPTELTMEIPCVLSSPRTSTS</sequence>
<evidence type="ECO:0000256" key="3">
    <source>
        <dbReference type="ARBA" id="ARBA00022553"/>
    </source>
</evidence>
<feature type="domain" description="Putative sensor" evidence="12">
    <location>
        <begin position="60"/>
        <end position="242"/>
    </location>
</feature>
<dbReference type="InterPro" id="IPR025828">
    <property type="entry name" value="Put_sensor_dom"/>
</dbReference>
<keyword evidence="4" id="KW-0808">Transferase</keyword>
<dbReference type="InterPro" id="IPR050482">
    <property type="entry name" value="Sensor_HK_TwoCompSys"/>
</dbReference>
<dbReference type="InterPro" id="IPR011712">
    <property type="entry name" value="Sig_transdc_His_kin_sub3_dim/P"/>
</dbReference>
<keyword evidence="9" id="KW-0812">Transmembrane</keyword>
<dbReference type="InterPro" id="IPR003594">
    <property type="entry name" value="HATPase_dom"/>
</dbReference>
<dbReference type="PANTHER" id="PTHR24421:SF10">
    <property type="entry name" value="NITRATE_NITRITE SENSOR PROTEIN NARQ"/>
    <property type="match status" value="1"/>
</dbReference>
<dbReference type="Pfam" id="PF13796">
    <property type="entry name" value="Sensor"/>
    <property type="match status" value="1"/>
</dbReference>
<evidence type="ECO:0000256" key="1">
    <source>
        <dbReference type="ARBA" id="ARBA00000085"/>
    </source>
</evidence>
<accession>A0A8J3X8T4</accession>
<dbReference type="AlphaFoldDB" id="A0A8J3X8T4"/>
<dbReference type="GO" id="GO:0046983">
    <property type="term" value="F:protein dimerization activity"/>
    <property type="evidence" value="ECO:0007669"/>
    <property type="project" value="InterPro"/>
</dbReference>
<keyword evidence="7" id="KW-0067">ATP-binding</keyword>
<dbReference type="Proteomes" id="UP000650628">
    <property type="component" value="Unassembled WGS sequence"/>
</dbReference>
<evidence type="ECO:0000259" key="11">
    <source>
        <dbReference type="Pfam" id="PF13581"/>
    </source>
</evidence>
<dbReference type="Pfam" id="PF13581">
    <property type="entry name" value="HATPase_c_2"/>
    <property type="match status" value="1"/>
</dbReference>
<dbReference type="EC" id="2.7.13.3" evidence="2"/>
<feature type="domain" description="Histidine kinase/HSP90-like ATPase" evidence="11">
    <location>
        <begin position="378"/>
        <end position="423"/>
    </location>
</feature>
<feature type="domain" description="Signal transduction histidine kinase subgroup 3 dimerisation and phosphoacceptor" evidence="10">
    <location>
        <begin position="271"/>
        <end position="337"/>
    </location>
</feature>
<evidence type="ECO:0000256" key="2">
    <source>
        <dbReference type="ARBA" id="ARBA00012438"/>
    </source>
</evidence>
<proteinExistence type="predicted"/>
<dbReference type="InterPro" id="IPR036890">
    <property type="entry name" value="HATPase_C_sf"/>
</dbReference>
<evidence type="ECO:0000256" key="5">
    <source>
        <dbReference type="ARBA" id="ARBA00022741"/>
    </source>
</evidence>
<dbReference type="SUPFAM" id="SSF55874">
    <property type="entry name" value="ATPase domain of HSP90 chaperone/DNA topoisomerase II/histidine kinase"/>
    <property type="match status" value="1"/>
</dbReference>
<evidence type="ECO:0000259" key="12">
    <source>
        <dbReference type="Pfam" id="PF13796"/>
    </source>
</evidence>
<feature type="transmembrane region" description="Helical" evidence="9">
    <location>
        <begin position="205"/>
        <end position="227"/>
    </location>
</feature>
<dbReference type="Gene3D" id="1.20.5.1930">
    <property type="match status" value="1"/>
</dbReference>
<comment type="caution">
    <text evidence="13">The sequence shown here is derived from an EMBL/GenBank/DDBJ whole genome shotgun (WGS) entry which is preliminary data.</text>
</comment>
<evidence type="ECO:0000313" key="13">
    <source>
        <dbReference type="EMBL" id="GII32467.1"/>
    </source>
</evidence>
<keyword evidence="3" id="KW-0597">Phosphoprotein</keyword>
<dbReference type="Pfam" id="PF07730">
    <property type="entry name" value="HisKA_3"/>
    <property type="match status" value="1"/>
</dbReference>
<evidence type="ECO:0000256" key="8">
    <source>
        <dbReference type="ARBA" id="ARBA00023012"/>
    </source>
</evidence>
<gene>
    <name evidence="13" type="ORF">Pmi06nite_59090</name>
</gene>
<evidence type="ECO:0000256" key="4">
    <source>
        <dbReference type="ARBA" id="ARBA00022679"/>
    </source>
</evidence>
<name>A0A8J3X8T4_9ACTN</name>
<dbReference type="EMBL" id="BOOO01000035">
    <property type="protein sequence ID" value="GII32467.1"/>
    <property type="molecule type" value="Genomic_DNA"/>
</dbReference>
<keyword evidence="9" id="KW-0472">Membrane</keyword>
<keyword evidence="6 13" id="KW-0418">Kinase</keyword>
<comment type="catalytic activity">
    <reaction evidence="1">
        <text>ATP + protein L-histidine = ADP + protein N-phospho-L-histidine.</text>
        <dbReference type="EC" id="2.7.13.3"/>
    </reaction>
</comment>
<keyword evidence="14" id="KW-1185">Reference proteome</keyword>
<dbReference type="CDD" id="cd16917">
    <property type="entry name" value="HATPase_UhpB-NarQ-NarX-like"/>
    <property type="match status" value="1"/>
</dbReference>
<evidence type="ECO:0000256" key="9">
    <source>
        <dbReference type="SAM" id="Phobius"/>
    </source>
</evidence>
<evidence type="ECO:0000256" key="6">
    <source>
        <dbReference type="ARBA" id="ARBA00022777"/>
    </source>
</evidence>
<dbReference type="GO" id="GO:0005524">
    <property type="term" value="F:ATP binding"/>
    <property type="evidence" value="ECO:0007669"/>
    <property type="project" value="UniProtKB-KW"/>
</dbReference>
<reference evidence="13 14" key="1">
    <citation type="submission" date="2021-01" db="EMBL/GenBank/DDBJ databases">
        <title>Whole genome shotgun sequence of Planotetraspora mira NBRC 15435.</title>
        <authorList>
            <person name="Komaki H."/>
            <person name="Tamura T."/>
        </authorList>
    </citation>
    <scope>NUCLEOTIDE SEQUENCE [LARGE SCALE GENOMIC DNA]</scope>
    <source>
        <strain evidence="13 14">NBRC 15435</strain>
    </source>
</reference>
<dbReference type="GO" id="GO:0000155">
    <property type="term" value="F:phosphorelay sensor kinase activity"/>
    <property type="evidence" value="ECO:0007669"/>
    <property type="project" value="InterPro"/>
</dbReference>